<feature type="transmembrane region" description="Helical" evidence="1">
    <location>
        <begin position="6"/>
        <end position="24"/>
    </location>
</feature>
<dbReference type="OrthoDB" id="4639773at2"/>
<dbReference type="EMBL" id="LFOD01000046">
    <property type="protein sequence ID" value="KMV14470.1"/>
    <property type="molecule type" value="Genomic_DNA"/>
</dbReference>
<keyword evidence="1" id="KW-0472">Membrane</keyword>
<dbReference type="RefSeq" id="WP_019347803.1">
    <property type="nucleotide sequence ID" value="NZ_AGSZ01000605.1"/>
</dbReference>
<evidence type="ECO:0000256" key="1">
    <source>
        <dbReference type="SAM" id="Phobius"/>
    </source>
</evidence>
<evidence type="ECO:0000313" key="3">
    <source>
        <dbReference type="Proteomes" id="UP000037594"/>
    </source>
</evidence>
<dbReference type="Proteomes" id="UP000037594">
    <property type="component" value="Unassembled WGS sequence"/>
</dbReference>
<name>A0A0J8U1V0_9MYCO</name>
<gene>
    <name evidence="2" type="ORF">ACT17_30045</name>
</gene>
<organism evidence="2 3">
    <name type="scientific">Mycolicibacterium conceptionense</name>
    <dbReference type="NCBI Taxonomy" id="451644"/>
    <lineage>
        <taxon>Bacteria</taxon>
        <taxon>Bacillati</taxon>
        <taxon>Actinomycetota</taxon>
        <taxon>Actinomycetes</taxon>
        <taxon>Mycobacteriales</taxon>
        <taxon>Mycobacteriaceae</taxon>
        <taxon>Mycolicibacterium</taxon>
    </lineage>
</organism>
<dbReference type="AlphaFoldDB" id="A0A0J8U1V0"/>
<comment type="caution">
    <text evidence="2">The sequence shown here is derived from an EMBL/GenBank/DDBJ whole genome shotgun (WGS) entry which is preliminary data.</text>
</comment>
<reference evidence="2 3" key="1">
    <citation type="submission" date="2015-06" db="EMBL/GenBank/DDBJ databases">
        <title>Genome sequence of Mycobacterium conceptionense strain MLE.</title>
        <authorList>
            <person name="Greninger A.L."/>
            <person name="Cunningham G."/>
            <person name="Chiu C.Y."/>
            <person name="Miller S."/>
        </authorList>
    </citation>
    <scope>NUCLEOTIDE SEQUENCE [LARGE SCALE GENOMIC DNA]</scope>
    <source>
        <strain evidence="2 3">MLE</strain>
    </source>
</reference>
<sequence>MRWEWLLLGGLAGALTGWLLRRYGPDVARLQTAARVLMIGGLSVVAAVTALYVAFFALLLYYPAVWVFDDGWPLTAAVYAQAAAMFGVVVIAVRRNVPSRLPVLVFAATTLAFSAWLCLHPQEWLPHPS</sequence>
<dbReference type="PATRIC" id="fig|451644.5.peg.6164"/>
<proteinExistence type="predicted"/>
<accession>A0A0J8U1V0</accession>
<feature type="transmembrane region" description="Helical" evidence="1">
    <location>
        <begin position="36"/>
        <end position="62"/>
    </location>
</feature>
<keyword evidence="1" id="KW-0812">Transmembrane</keyword>
<feature type="transmembrane region" description="Helical" evidence="1">
    <location>
        <begin position="74"/>
        <end position="94"/>
    </location>
</feature>
<evidence type="ECO:0000313" key="2">
    <source>
        <dbReference type="EMBL" id="KMV14470.1"/>
    </source>
</evidence>
<feature type="transmembrane region" description="Helical" evidence="1">
    <location>
        <begin position="101"/>
        <end position="119"/>
    </location>
</feature>
<keyword evidence="1" id="KW-1133">Transmembrane helix</keyword>
<protein>
    <submittedName>
        <fullName evidence="2">Uncharacterized protein</fullName>
    </submittedName>
</protein>